<organism evidence="2 3">
    <name type="scientific">Streptomyces capitiformicae</name>
    <dbReference type="NCBI Taxonomy" id="2014920"/>
    <lineage>
        <taxon>Bacteria</taxon>
        <taxon>Bacillati</taxon>
        <taxon>Actinomycetota</taxon>
        <taxon>Actinomycetes</taxon>
        <taxon>Kitasatosporales</taxon>
        <taxon>Streptomycetaceae</taxon>
        <taxon>Streptomyces</taxon>
    </lineage>
</organism>
<feature type="transmembrane region" description="Helical" evidence="1">
    <location>
        <begin position="90"/>
        <end position="108"/>
    </location>
</feature>
<gene>
    <name evidence="2" type="ORF">GCM10017771_52010</name>
</gene>
<proteinExistence type="predicted"/>
<feature type="transmembrane region" description="Helical" evidence="1">
    <location>
        <begin position="12"/>
        <end position="35"/>
    </location>
</feature>
<keyword evidence="1" id="KW-0812">Transmembrane</keyword>
<protein>
    <submittedName>
        <fullName evidence="2">Uncharacterized protein</fullName>
    </submittedName>
</protein>
<name>A0A918Z2D7_9ACTN</name>
<reference evidence="2" key="1">
    <citation type="journal article" date="2014" name="Int. J. Syst. Evol. Microbiol.">
        <title>Complete genome sequence of Corynebacterium casei LMG S-19264T (=DSM 44701T), isolated from a smear-ripened cheese.</title>
        <authorList>
            <consortium name="US DOE Joint Genome Institute (JGI-PGF)"/>
            <person name="Walter F."/>
            <person name="Albersmeier A."/>
            <person name="Kalinowski J."/>
            <person name="Ruckert C."/>
        </authorList>
    </citation>
    <scope>NUCLEOTIDE SEQUENCE</scope>
    <source>
        <strain evidence="2">CGMCC 4.7403</strain>
    </source>
</reference>
<dbReference type="RefSeq" id="WP_189784864.1">
    <property type="nucleotide sequence ID" value="NZ_BNAT01000019.1"/>
</dbReference>
<evidence type="ECO:0000313" key="3">
    <source>
        <dbReference type="Proteomes" id="UP000603227"/>
    </source>
</evidence>
<dbReference type="AlphaFoldDB" id="A0A918Z2D7"/>
<keyword evidence="1" id="KW-1133">Transmembrane helix</keyword>
<reference evidence="2" key="2">
    <citation type="submission" date="2020-09" db="EMBL/GenBank/DDBJ databases">
        <authorList>
            <person name="Sun Q."/>
            <person name="Zhou Y."/>
        </authorList>
    </citation>
    <scope>NUCLEOTIDE SEQUENCE</scope>
    <source>
        <strain evidence="2">CGMCC 4.7403</strain>
    </source>
</reference>
<keyword evidence="3" id="KW-1185">Reference proteome</keyword>
<comment type="caution">
    <text evidence="2">The sequence shown here is derived from an EMBL/GenBank/DDBJ whole genome shotgun (WGS) entry which is preliminary data.</text>
</comment>
<accession>A0A918Z2D7</accession>
<evidence type="ECO:0000256" key="1">
    <source>
        <dbReference type="SAM" id="Phobius"/>
    </source>
</evidence>
<sequence length="118" mass="11986">MTSFAPSRSRRLAAAASALTAIAVAVGVLVLVLGASLPETWWPRTGHAFAAGTARTPADACDLIAGPAKAYCERGRHATSAAPAQDSGDAAAWKLVPGAAVLGALVIWRRAPAGRERA</sequence>
<dbReference type="EMBL" id="BNAT01000019">
    <property type="protein sequence ID" value="GHE34400.1"/>
    <property type="molecule type" value="Genomic_DNA"/>
</dbReference>
<evidence type="ECO:0000313" key="2">
    <source>
        <dbReference type="EMBL" id="GHE34400.1"/>
    </source>
</evidence>
<keyword evidence="1" id="KW-0472">Membrane</keyword>
<dbReference type="Proteomes" id="UP000603227">
    <property type="component" value="Unassembled WGS sequence"/>
</dbReference>